<proteinExistence type="predicted"/>
<dbReference type="AlphaFoldDB" id="A0A9Q1FG10"/>
<feature type="region of interest" description="Disordered" evidence="1">
    <location>
        <begin position="39"/>
        <end position="74"/>
    </location>
</feature>
<protein>
    <submittedName>
        <fullName evidence="2">Uncharacterized protein</fullName>
    </submittedName>
</protein>
<evidence type="ECO:0000313" key="2">
    <source>
        <dbReference type="EMBL" id="KAJ8357589.1"/>
    </source>
</evidence>
<dbReference type="Proteomes" id="UP001152622">
    <property type="component" value="Chromosome 6"/>
</dbReference>
<sequence length="74" mass="7492">MGVFDSRAIARAPGRRVAEPGHGIAMATNALKAQERVGLIPPPGAEPASGSGGLAVEHGSRRGKRAPRDGGEPL</sequence>
<name>A0A9Q1FG10_SYNKA</name>
<keyword evidence="3" id="KW-1185">Reference proteome</keyword>
<organism evidence="2 3">
    <name type="scientific">Synaphobranchus kaupii</name>
    <name type="common">Kaup's arrowtooth eel</name>
    <dbReference type="NCBI Taxonomy" id="118154"/>
    <lineage>
        <taxon>Eukaryota</taxon>
        <taxon>Metazoa</taxon>
        <taxon>Chordata</taxon>
        <taxon>Craniata</taxon>
        <taxon>Vertebrata</taxon>
        <taxon>Euteleostomi</taxon>
        <taxon>Actinopterygii</taxon>
        <taxon>Neopterygii</taxon>
        <taxon>Teleostei</taxon>
        <taxon>Anguilliformes</taxon>
        <taxon>Synaphobranchidae</taxon>
        <taxon>Synaphobranchus</taxon>
    </lineage>
</organism>
<reference evidence="2" key="1">
    <citation type="journal article" date="2023" name="Science">
        <title>Genome structures resolve the early diversification of teleost fishes.</title>
        <authorList>
            <person name="Parey E."/>
            <person name="Louis A."/>
            <person name="Montfort J."/>
            <person name="Bouchez O."/>
            <person name="Roques C."/>
            <person name="Iampietro C."/>
            <person name="Lluch J."/>
            <person name="Castinel A."/>
            <person name="Donnadieu C."/>
            <person name="Desvignes T."/>
            <person name="Floi Bucao C."/>
            <person name="Jouanno E."/>
            <person name="Wen M."/>
            <person name="Mejri S."/>
            <person name="Dirks R."/>
            <person name="Jansen H."/>
            <person name="Henkel C."/>
            <person name="Chen W.J."/>
            <person name="Zahm M."/>
            <person name="Cabau C."/>
            <person name="Klopp C."/>
            <person name="Thompson A.W."/>
            <person name="Robinson-Rechavi M."/>
            <person name="Braasch I."/>
            <person name="Lecointre G."/>
            <person name="Bobe J."/>
            <person name="Postlethwait J.H."/>
            <person name="Berthelot C."/>
            <person name="Roest Crollius H."/>
            <person name="Guiguen Y."/>
        </authorList>
    </citation>
    <scope>NUCLEOTIDE SEQUENCE</scope>
    <source>
        <strain evidence="2">WJC10195</strain>
    </source>
</reference>
<gene>
    <name evidence="2" type="ORF">SKAU_G00203830</name>
</gene>
<evidence type="ECO:0000313" key="3">
    <source>
        <dbReference type="Proteomes" id="UP001152622"/>
    </source>
</evidence>
<dbReference type="EMBL" id="JAINUF010000006">
    <property type="protein sequence ID" value="KAJ8357589.1"/>
    <property type="molecule type" value="Genomic_DNA"/>
</dbReference>
<accession>A0A9Q1FG10</accession>
<comment type="caution">
    <text evidence="2">The sequence shown here is derived from an EMBL/GenBank/DDBJ whole genome shotgun (WGS) entry which is preliminary data.</text>
</comment>
<evidence type="ECO:0000256" key="1">
    <source>
        <dbReference type="SAM" id="MobiDB-lite"/>
    </source>
</evidence>